<sequence length="526" mass="60022">MHRCLCIPDILDVVCSNICTPTYPPRYVPNSRVPDPWDSLPQREARTTLACLARTCRVFKDPALDALWSHLKSLEPLMRCLPEDLWIKDEAQSTILNYLRPMLPSDWAKFHNYAQRVRIMGPQNNCSFILLNSADVDVFRSLRPKDCLLPNLRELNWLGDGADYFEFLPLFLAPRLTCLRLSISSSWKTLNAATPFIPAIPLSCPHIKQFICPETDDETWGILEDIVPIVSSLVTQWHFLEHVDTGLLNQAAMSHLSSLQSLKHLCSRPHGRSRRGHVSARFSSNLKSFTLVSRKLEHCERYLEITHIPCAELILALGGLFHMSEWQQFFTRLPLSIPPAHLRILDFERCADQITIPMGWTLETFRPLFAFGDLTVLRAPRFCHVSFSDQDMQEMTSMWPHLQVLDLGTKPDWDFPFLVTLGGVLSLLRNCRELRELGLAIDASVCDPVPIGEEQRADVLNMNITAFHVGCSNIGDPVPIAMFLSNILPRLTKIEFWSSSLKNGDPRQRAWQRVEELLREFASTEG</sequence>
<evidence type="ECO:0000313" key="2">
    <source>
        <dbReference type="Proteomes" id="UP000790709"/>
    </source>
</evidence>
<name>A0ACB8BFC9_9AGAM</name>
<organism evidence="1 2">
    <name type="scientific">Leucogyrophana mollusca</name>
    <dbReference type="NCBI Taxonomy" id="85980"/>
    <lineage>
        <taxon>Eukaryota</taxon>
        <taxon>Fungi</taxon>
        <taxon>Dikarya</taxon>
        <taxon>Basidiomycota</taxon>
        <taxon>Agaricomycotina</taxon>
        <taxon>Agaricomycetes</taxon>
        <taxon>Agaricomycetidae</taxon>
        <taxon>Boletales</taxon>
        <taxon>Boletales incertae sedis</taxon>
        <taxon>Leucogyrophana</taxon>
    </lineage>
</organism>
<reference evidence="1" key="1">
    <citation type="journal article" date="2021" name="New Phytol.">
        <title>Evolutionary innovations through gain and loss of genes in the ectomycorrhizal Boletales.</title>
        <authorList>
            <person name="Wu G."/>
            <person name="Miyauchi S."/>
            <person name="Morin E."/>
            <person name="Kuo A."/>
            <person name="Drula E."/>
            <person name="Varga T."/>
            <person name="Kohler A."/>
            <person name="Feng B."/>
            <person name="Cao Y."/>
            <person name="Lipzen A."/>
            <person name="Daum C."/>
            <person name="Hundley H."/>
            <person name="Pangilinan J."/>
            <person name="Johnson J."/>
            <person name="Barry K."/>
            <person name="LaButti K."/>
            <person name="Ng V."/>
            <person name="Ahrendt S."/>
            <person name="Min B."/>
            <person name="Choi I.G."/>
            <person name="Park H."/>
            <person name="Plett J.M."/>
            <person name="Magnuson J."/>
            <person name="Spatafora J.W."/>
            <person name="Nagy L.G."/>
            <person name="Henrissat B."/>
            <person name="Grigoriev I.V."/>
            <person name="Yang Z.L."/>
            <person name="Xu J."/>
            <person name="Martin F.M."/>
        </authorList>
    </citation>
    <scope>NUCLEOTIDE SEQUENCE</scope>
    <source>
        <strain evidence="1">KUC20120723A-06</strain>
    </source>
</reference>
<evidence type="ECO:0000313" key="1">
    <source>
        <dbReference type="EMBL" id="KAH7924234.1"/>
    </source>
</evidence>
<proteinExistence type="predicted"/>
<gene>
    <name evidence="1" type="ORF">BV22DRAFT_524876</name>
</gene>
<accession>A0ACB8BFC9</accession>
<protein>
    <submittedName>
        <fullName evidence="1">Uncharacterized protein</fullName>
    </submittedName>
</protein>
<dbReference type="Proteomes" id="UP000790709">
    <property type="component" value="Unassembled WGS sequence"/>
</dbReference>
<comment type="caution">
    <text evidence="1">The sequence shown here is derived from an EMBL/GenBank/DDBJ whole genome shotgun (WGS) entry which is preliminary data.</text>
</comment>
<keyword evidence="2" id="KW-1185">Reference proteome</keyword>
<dbReference type="EMBL" id="MU266430">
    <property type="protein sequence ID" value="KAH7924234.1"/>
    <property type="molecule type" value="Genomic_DNA"/>
</dbReference>